<feature type="domain" description="DUF2268" evidence="1">
    <location>
        <begin position="99"/>
        <end position="287"/>
    </location>
</feature>
<accession>A0A849BVE1</accession>
<keyword evidence="3" id="KW-1185">Reference proteome</keyword>
<proteinExistence type="predicted"/>
<dbReference type="EMBL" id="JABELX010000001">
    <property type="protein sequence ID" value="NNH68280.1"/>
    <property type="molecule type" value="Genomic_DNA"/>
</dbReference>
<sequence>MTITVLDSYSAMKQILRAPAGDREDMLRSMLDPIAGMYRYFPEEVDLVAFHRQSAGFPLDRDEQRCLDALETLAEAGTWERVQQALYAAAAELLAATPGFHAPDITVLLLLGDPGDANFMGPSLGVTGFGGISGYIMITLWPYPENLERLECTAVHELHHNLRYSPGGVVWDPMTVTVGEHVVGEGLADAFARQLYGDDLGYARLGVPSLHDDAVFAKVVSGLDITGMQNFTAWVHGDTIAEHLGVTPVGLPTGAGYSAGNRLVDTYLAVTGKTAAQALHADSAEIIATALECTGGRPGRAAQSAT</sequence>
<name>A0A849BVE1_9NOCA</name>
<gene>
    <name evidence="2" type="ORF">HLB23_00015</name>
</gene>
<reference evidence="2 3" key="1">
    <citation type="submission" date="2020-05" db="EMBL/GenBank/DDBJ databases">
        <title>MicrobeNet Type strains.</title>
        <authorList>
            <person name="Nicholson A.C."/>
        </authorList>
    </citation>
    <scope>NUCLEOTIDE SEQUENCE [LARGE SCALE GENOMIC DNA]</scope>
    <source>
        <strain evidence="2 3">JCM 3224</strain>
    </source>
</reference>
<evidence type="ECO:0000259" key="1">
    <source>
        <dbReference type="Pfam" id="PF10026"/>
    </source>
</evidence>
<dbReference type="Proteomes" id="UP000586827">
    <property type="component" value="Unassembled WGS sequence"/>
</dbReference>
<comment type="caution">
    <text evidence="2">The sequence shown here is derived from an EMBL/GenBank/DDBJ whole genome shotgun (WGS) entry which is preliminary data.</text>
</comment>
<dbReference type="InterPro" id="IPR018728">
    <property type="entry name" value="DUF2268"/>
</dbReference>
<protein>
    <submittedName>
        <fullName evidence="2">Peptidase</fullName>
    </submittedName>
</protein>
<dbReference type="AlphaFoldDB" id="A0A849BVE1"/>
<evidence type="ECO:0000313" key="2">
    <source>
        <dbReference type="EMBL" id="NNH68280.1"/>
    </source>
</evidence>
<dbReference type="RefSeq" id="WP_067527493.1">
    <property type="nucleotide sequence ID" value="NZ_JABELX010000001.1"/>
</dbReference>
<dbReference type="Pfam" id="PF10026">
    <property type="entry name" value="DUF2268"/>
    <property type="match status" value="1"/>
</dbReference>
<organism evidence="2 3">
    <name type="scientific">Nocardia uniformis</name>
    <dbReference type="NCBI Taxonomy" id="53432"/>
    <lineage>
        <taxon>Bacteria</taxon>
        <taxon>Bacillati</taxon>
        <taxon>Actinomycetota</taxon>
        <taxon>Actinomycetes</taxon>
        <taxon>Mycobacteriales</taxon>
        <taxon>Nocardiaceae</taxon>
        <taxon>Nocardia</taxon>
    </lineage>
</organism>
<evidence type="ECO:0000313" key="3">
    <source>
        <dbReference type="Proteomes" id="UP000586827"/>
    </source>
</evidence>